<evidence type="ECO:0000313" key="8">
    <source>
        <dbReference type="Proteomes" id="UP000231456"/>
    </source>
</evidence>
<keyword evidence="4 5" id="KW-0472">Membrane</keyword>
<evidence type="ECO:0000256" key="3">
    <source>
        <dbReference type="ARBA" id="ARBA00022989"/>
    </source>
</evidence>
<dbReference type="Proteomes" id="UP000231456">
    <property type="component" value="Unassembled WGS sequence"/>
</dbReference>
<keyword evidence="2 5" id="KW-0812">Transmembrane</keyword>
<protein>
    <recommendedName>
        <fullName evidence="6">O-antigen ligase-related domain-containing protein</fullName>
    </recommendedName>
</protein>
<feature type="transmembrane region" description="Helical" evidence="5">
    <location>
        <begin position="437"/>
        <end position="455"/>
    </location>
</feature>
<feature type="transmembrane region" description="Helical" evidence="5">
    <location>
        <begin position="12"/>
        <end position="29"/>
    </location>
</feature>
<evidence type="ECO:0000259" key="6">
    <source>
        <dbReference type="Pfam" id="PF04932"/>
    </source>
</evidence>
<evidence type="ECO:0000313" key="7">
    <source>
        <dbReference type="EMBL" id="PJC52399.1"/>
    </source>
</evidence>
<dbReference type="InterPro" id="IPR051533">
    <property type="entry name" value="WaaL-like"/>
</dbReference>
<feature type="transmembrane region" description="Helical" evidence="5">
    <location>
        <begin position="137"/>
        <end position="157"/>
    </location>
</feature>
<feature type="transmembrane region" description="Helical" evidence="5">
    <location>
        <begin position="298"/>
        <end position="320"/>
    </location>
</feature>
<feature type="transmembrane region" description="Helical" evidence="5">
    <location>
        <begin position="415"/>
        <end position="431"/>
    </location>
</feature>
<evidence type="ECO:0000256" key="1">
    <source>
        <dbReference type="ARBA" id="ARBA00004141"/>
    </source>
</evidence>
<dbReference type="PANTHER" id="PTHR37422">
    <property type="entry name" value="TEICHURONIC ACID BIOSYNTHESIS PROTEIN TUAE"/>
    <property type="match status" value="1"/>
</dbReference>
<feature type="transmembrane region" description="Helical" evidence="5">
    <location>
        <begin position="86"/>
        <end position="104"/>
    </location>
</feature>
<dbReference type="AlphaFoldDB" id="A0A2M8F9Q3"/>
<evidence type="ECO:0000256" key="4">
    <source>
        <dbReference type="ARBA" id="ARBA00023136"/>
    </source>
</evidence>
<feature type="domain" description="O-antigen ligase-related" evidence="6">
    <location>
        <begin position="232"/>
        <end position="401"/>
    </location>
</feature>
<feature type="transmembrane region" description="Helical" evidence="5">
    <location>
        <begin position="203"/>
        <end position="220"/>
    </location>
</feature>
<evidence type="ECO:0000256" key="2">
    <source>
        <dbReference type="ARBA" id="ARBA00022692"/>
    </source>
</evidence>
<comment type="caution">
    <text evidence="7">The sequence shown here is derived from an EMBL/GenBank/DDBJ whole genome shotgun (WGS) entry which is preliminary data.</text>
</comment>
<sequence length="466" mass="53229">MNNMNVEKLLQYTTYLFLFLLPWQTILLLEERFVDGVKWEYGTIGLYATEILGWVVVLLFMVWYVKQVRGSKFRGEKFRWSKDRVFLFYIFLFTSYGVLMAFFAGDSDVAFQHAQWVMLGALLFLLFYIGPVKAKSALWAFVLGSVPVSFLGIWQFLSQSTFASTLLGVSQHVVFESGTSIIQSPDIGRWLRAYGSFSHPNVFGGYLVFAIASTLLLSFSAEKWKRVALQAIVVLQSAALFFTFSRSAWVAVGIVLLFYCSIVVRHAKFGRGLKLGWRTREVPHLVPPLVNGRRRAEMFFPVISILLTFFVLSFLFMPLVHTRFFPTSQNEVASITDRVAGYSDAWHLFQNNWVIGVGGGNYTYALMHALPGHDVWWYQPVHNVGALFIVEYGVFGIVLLFLVILNFIRNLKLDIKNLFAYLVILIPVIFLDHYLWSSFTGVILFVSFLALFFSIQKNEAEASLCS</sequence>
<dbReference type="Pfam" id="PF04932">
    <property type="entry name" value="Wzy_C"/>
    <property type="match status" value="1"/>
</dbReference>
<organism evidence="7 8">
    <name type="scientific">Candidatus Magasanikbacteria bacterium CG_4_9_14_0_2_um_filter_42_11</name>
    <dbReference type="NCBI Taxonomy" id="1974643"/>
    <lineage>
        <taxon>Bacteria</taxon>
        <taxon>Candidatus Magasanikiibacteriota</taxon>
    </lineage>
</organism>
<dbReference type="PANTHER" id="PTHR37422:SF13">
    <property type="entry name" value="LIPOPOLYSACCHARIDE BIOSYNTHESIS PROTEIN PA4999-RELATED"/>
    <property type="match status" value="1"/>
</dbReference>
<reference evidence="8" key="1">
    <citation type="submission" date="2017-09" db="EMBL/GenBank/DDBJ databases">
        <title>Depth-based differentiation of microbial function through sediment-hosted aquifers and enrichment of novel symbionts in the deep terrestrial subsurface.</title>
        <authorList>
            <person name="Probst A.J."/>
            <person name="Ladd B."/>
            <person name="Jarett J.K."/>
            <person name="Geller-Mcgrath D.E."/>
            <person name="Sieber C.M.K."/>
            <person name="Emerson J.B."/>
            <person name="Anantharaman K."/>
            <person name="Thomas B.C."/>
            <person name="Malmstrom R."/>
            <person name="Stieglmeier M."/>
            <person name="Klingl A."/>
            <person name="Woyke T."/>
            <person name="Ryan C.M."/>
            <person name="Banfield J.F."/>
        </authorList>
    </citation>
    <scope>NUCLEOTIDE SEQUENCE [LARGE SCALE GENOMIC DNA]</scope>
</reference>
<feature type="transmembrane region" description="Helical" evidence="5">
    <location>
        <begin position="227"/>
        <end position="244"/>
    </location>
</feature>
<dbReference type="InterPro" id="IPR007016">
    <property type="entry name" value="O-antigen_ligase-rel_domated"/>
</dbReference>
<keyword evidence="3 5" id="KW-1133">Transmembrane helix</keyword>
<dbReference type="GO" id="GO:0016020">
    <property type="term" value="C:membrane"/>
    <property type="evidence" value="ECO:0007669"/>
    <property type="project" value="UniProtKB-SubCell"/>
</dbReference>
<dbReference type="EMBL" id="PFRH01000099">
    <property type="protein sequence ID" value="PJC52399.1"/>
    <property type="molecule type" value="Genomic_DNA"/>
</dbReference>
<feature type="transmembrane region" description="Helical" evidence="5">
    <location>
        <begin position="41"/>
        <end position="65"/>
    </location>
</feature>
<proteinExistence type="predicted"/>
<name>A0A2M8F9Q3_9BACT</name>
<feature type="transmembrane region" description="Helical" evidence="5">
    <location>
        <begin position="110"/>
        <end position="130"/>
    </location>
</feature>
<gene>
    <name evidence="7" type="ORF">CO030_03035</name>
</gene>
<feature type="transmembrane region" description="Helical" evidence="5">
    <location>
        <begin position="250"/>
        <end position="267"/>
    </location>
</feature>
<evidence type="ECO:0000256" key="5">
    <source>
        <dbReference type="SAM" id="Phobius"/>
    </source>
</evidence>
<comment type="subcellular location">
    <subcellularLocation>
        <location evidence="1">Membrane</location>
        <topology evidence="1">Multi-pass membrane protein</topology>
    </subcellularLocation>
</comment>
<accession>A0A2M8F9Q3</accession>
<feature type="transmembrane region" description="Helical" evidence="5">
    <location>
        <begin position="384"/>
        <end position="408"/>
    </location>
</feature>